<feature type="domain" description="ATP synthase epsilon subunit C-terminal" evidence="13">
    <location>
        <begin position="89"/>
        <end position="134"/>
    </location>
</feature>
<dbReference type="SUPFAM" id="SSF51344">
    <property type="entry name" value="Epsilon subunit of F1F0-ATP synthase N-terminal domain"/>
    <property type="match status" value="1"/>
</dbReference>
<keyword evidence="5 11" id="KW-1003">Cell membrane</keyword>
<protein>
    <recommendedName>
        <fullName evidence="11">ATP synthase epsilon chain</fullName>
    </recommendedName>
    <alternativeName>
        <fullName evidence="11">ATP synthase F1 sector epsilon subunit</fullName>
    </alternativeName>
    <alternativeName>
        <fullName evidence="11">F-ATPase epsilon subunit</fullName>
    </alternativeName>
</protein>
<dbReference type="GO" id="GO:0005886">
    <property type="term" value="C:plasma membrane"/>
    <property type="evidence" value="ECO:0007669"/>
    <property type="project" value="UniProtKB-SubCell"/>
</dbReference>
<sequence>MADEKFFELEIISPDRIFYQGKASMVELNTSEGEIGVYKNHIPLTTILVPGIVTITEASGKKEAAVHAGFIEILKEKITILAEIAEWPEEIDINRAKEAKVRAERRIQTHPSDINVTRAEMALRKALIRIELAGK</sequence>
<comment type="caution">
    <text evidence="15">The sequence shown here is derived from an EMBL/GenBank/DDBJ whole genome shotgun (WGS) entry which is preliminary data.</text>
</comment>
<evidence type="ECO:0000313" key="16">
    <source>
        <dbReference type="Proteomes" id="UP000306509"/>
    </source>
</evidence>
<dbReference type="AlphaFoldDB" id="A0A4V6HRS4"/>
<evidence type="ECO:0000256" key="6">
    <source>
        <dbReference type="ARBA" id="ARBA00022781"/>
    </source>
</evidence>
<keyword evidence="10 11" id="KW-0066">ATP synthesis</keyword>
<evidence type="ECO:0000256" key="4">
    <source>
        <dbReference type="ARBA" id="ARBA00022448"/>
    </source>
</evidence>
<comment type="subunit">
    <text evidence="11 12">F-type ATPases have 2 components, CF(1) - the catalytic core - and CF(0) - the membrane proton channel. CF(1) has five subunits: alpha(3), beta(3), gamma(1), delta(1), epsilon(1). CF(0) has three main subunits: a, b and c.</text>
</comment>
<evidence type="ECO:0000256" key="8">
    <source>
        <dbReference type="ARBA" id="ARBA00023136"/>
    </source>
</evidence>
<dbReference type="EMBL" id="QGQD01000057">
    <property type="protein sequence ID" value="TLD00178.1"/>
    <property type="molecule type" value="Genomic_DNA"/>
</dbReference>
<evidence type="ECO:0000256" key="2">
    <source>
        <dbReference type="ARBA" id="ARBA00004202"/>
    </source>
</evidence>
<reference evidence="15 16" key="1">
    <citation type="journal article" date="2019" name="Anaerobe">
        <title>Detection of Robinsoniella peoriensis in multiple bone samples of a trauma patient.</title>
        <authorList>
            <person name="Schrottner P."/>
            <person name="Hartwich K."/>
            <person name="Bunk B."/>
            <person name="Schober I."/>
            <person name="Helbig S."/>
            <person name="Rudolph W.W."/>
            <person name="Gunzer F."/>
        </authorList>
    </citation>
    <scope>NUCLEOTIDE SEQUENCE [LARGE SCALE GENOMIC DNA]</scope>
    <source>
        <strain evidence="15 16">DSM 106044</strain>
    </source>
</reference>
<dbReference type="HAMAP" id="MF_00530">
    <property type="entry name" value="ATP_synth_epsil_bac"/>
    <property type="match status" value="1"/>
</dbReference>
<evidence type="ECO:0000256" key="12">
    <source>
        <dbReference type="RuleBase" id="RU003656"/>
    </source>
</evidence>
<evidence type="ECO:0000256" key="7">
    <source>
        <dbReference type="ARBA" id="ARBA00023065"/>
    </source>
</evidence>
<organism evidence="15 16">
    <name type="scientific">Robinsoniella peoriensis</name>
    <dbReference type="NCBI Taxonomy" id="180332"/>
    <lineage>
        <taxon>Bacteria</taxon>
        <taxon>Bacillati</taxon>
        <taxon>Bacillota</taxon>
        <taxon>Clostridia</taxon>
        <taxon>Lachnospirales</taxon>
        <taxon>Lachnospiraceae</taxon>
        <taxon>Robinsoniella</taxon>
    </lineage>
</organism>
<evidence type="ECO:0000259" key="13">
    <source>
        <dbReference type="Pfam" id="PF00401"/>
    </source>
</evidence>
<evidence type="ECO:0000313" key="15">
    <source>
        <dbReference type="EMBL" id="TLD00178.1"/>
    </source>
</evidence>
<dbReference type="InterPro" id="IPR020547">
    <property type="entry name" value="ATP_synth_F1_esu_C"/>
</dbReference>
<dbReference type="NCBIfam" id="TIGR01216">
    <property type="entry name" value="ATP_synt_epsi"/>
    <property type="match status" value="1"/>
</dbReference>
<keyword evidence="6 11" id="KW-0375">Hydrogen ion transport</keyword>
<dbReference type="Gene3D" id="1.20.5.440">
    <property type="entry name" value="ATP synthase delta/epsilon subunit, C-terminal domain"/>
    <property type="match status" value="1"/>
</dbReference>
<dbReference type="GO" id="GO:0045259">
    <property type="term" value="C:proton-transporting ATP synthase complex"/>
    <property type="evidence" value="ECO:0007669"/>
    <property type="project" value="UniProtKB-KW"/>
</dbReference>
<dbReference type="Pfam" id="PF02823">
    <property type="entry name" value="ATP-synt_DE_N"/>
    <property type="match status" value="1"/>
</dbReference>
<feature type="domain" description="ATP synthase F1 complex delta/epsilon subunit N-terminal" evidence="14">
    <location>
        <begin position="7"/>
        <end position="84"/>
    </location>
</feature>
<keyword evidence="9 11" id="KW-0139">CF(1)</keyword>
<accession>A0A4V6HRS4</accession>
<dbReference type="STRING" id="180332.GCA_000797495_05153"/>
<dbReference type="RefSeq" id="WP_027295059.1">
    <property type="nucleotide sequence ID" value="NZ_CABMJZ010000140.1"/>
</dbReference>
<keyword evidence="8 11" id="KW-0472">Membrane</keyword>
<dbReference type="GO" id="GO:0046933">
    <property type="term" value="F:proton-transporting ATP synthase activity, rotational mechanism"/>
    <property type="evidence" value="ECO:0007669"/>
    <property type="project" value="UniProtKB-UniRule"/>
</dbReference>
<evidence type="ECO:0000256" key="10">
    <source>
        <dbReference type="ARBA" id="ARBA00023310"/>
    </source>
</evidence>
<comment type="subcellular location">
    <subcellularLocation>
        <location evidence="2 11">Cell membrane</location>
        <topology evidence="2 11">Peripheral membrane protein</topology>
    </subcellularLocation>
</comment>
<dbReference type="PANTHER" id="PTHR13822:SF10">
    <property type="entry name" value="ATP SYNTHASE EPSILON CHAIN, CHLOROPLASTIC"/>
    <property type="match status" value="1"/>
</dbReference>
<comment type="function">
    <text evidence="1 11">Produces ATP from ADP in the presence of a proton gradient across the membrane.</text>
</comment>
<name>A0A4V6HRS4_9FIRM</name>
<dbReference type="FunFam" id="1.20.5.440:FF:000001">
    <property type="entry name" value="ATP synthase epsilon chain"/>
    <property type="match status" value="1"/>
</dbReference>
<dbReference type="InterPro" id="IPR036794">
    <property type="entry name" value="ATP_F1_dsu/esu_C_sf"/>
</dbReference>
<dbReference type="OrthoDB" id="9804110at2"/>
<comment type="similarity">
    <text evidence="3 11 12">Belongs to the ATPase epsilon chain family.</text>
</comment>
<dbReference type="InterPro" id="IPR001469">
    <property type="entry name" value="ATP_synth_F1_dsu/esu"/>
</dbReference>
<evidence type="ECO:0000256" key="9">
    <source>
        <dbReference type="ARBA" id="ARBA00023196"/>
    </source>
</evidence>
<evidence type="ECO:0000256" key="1">
    <source>
        <dbReference type="ARBA" id="ARBA00003543"/>
    </source>
</evidence>
<dbReference type="InterPro" id="IPR020546">
    <property type="entry name" value="ATP_synth_F1_dsu/esu_N"/>
</dbReference>
<evidence type="ECO:0000256" key="3">
    <source>
        <dbReference type="ARBA" id="ARBA00005712"/>
    </source>
</evidence>
<gene>
    <name evidence="11 15" type="primary">atpC</name>
    <name evidence="15" type="ORF">DSM106044_02844</name>
</gene>
<dbReference type="Proteomes" id="UP000306509">
    <property type="component" value="Unassembled WGS sequence"/>
</dbReference>
<keyword evidence="16" id="KW-1185">Reference proteome</keyword>
<dbReference type="GO" id="GO:0005524">
    <property type="term" value="F:ATP binding"/>
    <property type="evidence" value="ECO:0007669"/>
    <property type="project" value="UniProtKB-UniRule"/>
</dbReference>
<dbReference type="CDD" id="cd12152">
    <property type="entry name" value="F1-ATPase_delta"/>
    <property type="match status" value="1"/>
</dbReference>
<dbReference type="Pfam" id="PF00401">
    <property type="entry name" value="ATP-synt_DE"/>
    <property type="match status" value="1"/>
</dbReference>
<dbReference type="PANTHER" id="PTHR13822">
    <property type="entry name" value="ATP SYNTHASE DELTA/EPSILON CHAIN"/>
    <property type="match status" value="1"/>
</dbReference>
<keyword evidence="4 11" id="KW-0813">Transport</keyword>
<dbReference type="InterPro" id="IPR036771">
    <property type="entry name" value="ATPsynth_dsu/esu_N"/>
</dbReference>
<evidence type="ECO:0000259" key="14">
    <source>
        <dbReference type="Pfam" id="PF02823"/>
    </source>
</evidence>
<dbReference type="SUPFAM" id="SSF46604">
    <property type="entry name" value="Epsilon subunit of F1F0-ATP synthase C-terminal domain"/>
    <property type="match status" value="1"/>
</dbReference>
<proteinExistence type="inferred from homology"/>
<evidence type="ECO:0000256" key="11">
    <source>
        <dbReference type="HAMAP-Rule" id="MF_00530"/>
    </source>
</evidence>
<dbReference type="Gene3D" id="2.60.15.10">
    <property type="entry name" value="F0F1 ATP synthase delta/epsilon subunit, N-terminal"/>
    <property type="match status" value="1"/>
</dbReference>
<keyword evidence="7 11" id="KW-0406">Ion transport</keyword>
<evidence type="ECO:0000256" key="5">
    <source>
        <dbReference type="ARBA" id="ARBA00022475"/>
    </source>
</evidence>